<dbReference type="GO" id="GO:0015074">
    <property type="term" value="P:DNA integration"/>
    <property type="evidence" value="ECO:0007669"/>
    <property type="project" value="UniProtKB-KW"/>
</dbReference>
<dbReference type="EMBL" id="SLWV01000025">
    <property type="protein sequence ID" value="TCO70639.1"/>
    <property type="molecule type" value="Genomic_DNA"/>
</dbReference>
<dbReference type="OrthoDB" id="9797501at2"/>
<protein>
    <submittedName>
        <fullName evidence="8">DNA invertase Pin-like site-specific DNA recombinase</fullName>
    </submittedName>
</protein>
<evidence type="ECO:0000313" key="9">
    <source>
        <dbReference type="Proteomes" id="UP000294919"/>
    </source>
</evidence>
<dbReference type="InterPro" id="IPR036162">
    <property type="entry name" value="Resolvase-like_N_sf"/>
</dbReference>
<dbReference type="Pfam" id="PF02796">
    <property type="entry name" value="HTH_7"/>
    <property type="match status" value="1"/>
</dbReference>
<evidence type="ECO:0000256" key="6">
    <source>
        <dbReference type="PROSITE-ProRule" id="PRU10137"/>
    </source>
</evidence>
<feature type="active site" description="O-(5'-phospho-DNA)-serine intermediate" evidence="5 6">
    <location>
        <position position="9"/>
    </location>
</feature>
<dbReference type="GO" id="GO:0003677">
    <property type="term" value="F:DNA binding"/>
    <property type="evidence" value="ECO:0007669"/>
    <property type="project" value="UniProtKB-KW"/>
</dbReference>
<evidence type="ECO:0000256" key="5">
    <source>
        <dbReference type="PIRSR" id="PIRSR606118-50"/>
    </source>
</evidence>
<keyword evidence="2" id="KW-0229">DNA integration</keyword>
<dbReference type="Proteomes" id="UP000294919">
    <property type="component" value="Unassembled WGS sequence"/>
</dbReference>
<dbReference type="SUPFAM" id="SSF46689">
    <property type="entry name" value="Homeodomain-like"/>
    <property type="match status" value="1"/>
</dbReference>
<proteinExistence type="inferred from homology"/>
<evidence type="ECO:0000256" key="4">
    <source>
        <dbReference type="ARBA" id="ARBA00023172"/>
    </source>
</evidence>
<sequence length="183" mass="20436">MKIGYARVSTKDQNLDLQIDALKENACEKIYTDKITGAKKERPEFDKALDQLRKGDTLVVWKLDRAGRSLKHLIELVENLDEDGVGFISLKENIDTTTSTGKLVFHIFAALAEFEKDIIRERTQAGLTAARARGRVGGRPKLMDGKKVAMAKTMMAAKNIPVKDICKALGISRSTLYRVIKED</sequence>
<dbReference type="PROSITE" id="PS00397">
    <property type="entry name" value="RECOMBINASES_1"/>
    <property type="match status" value="1"/>
</dbReference>
<dbReference type="PANTHER" id="PTHR30461">
    <property type="entry name" value="DNA-INVERTASE FROM LAMBDOID PROPHAGE"/>
    <property type="match status" value="1"/>
</dbReference>
<dbReference type="FunFam" id="3.40.50.1390:FF:000001">
    <property type="entry name" value="DNA recombinase"/>
    <property type="match status" value="1"/>
</dbReference>
<dbReference type="InterPro" id="IPR050639">
    <property type="entry name" value="SSR_resolvase"/>
</dbReference>
<organism evidence="8 9">
    <name type="scientific">Marinisporobacter balticus</name>
    <dbReference type="NCBI Taxonomy" id="2018667"/>
    <lineage>
        <taxon>Bacteria</taxon>
        <taxon>Bacillati</taxon>
        <taxon>Bacillota</taxon>
        <taxon>Clostridia</taxon>
        <taxon>Peptostreptococcales</taxon>
        <taxon>Thermotaleaceae</taxon>
        <taxon>Marinisporobacter</taxon>
    </lineage>
</organism>
<reference evidence="8 9" key="1">
    <citation type="submission" date="2019-03" db="EMBL/GenBank/DDBJ databases">
        <title>Genomic Encyclopedia of Type Strains, Phase IV (KMG-IV): sequencing the most valuable type-strain genomes for metagenomic binning, comparative biology and taxonomic classification.</title>
        <authorList>
            <person name="Goeker M."/>
        </authorList>
    </citation>
    <scope>NUCLEOTIDE SEQUENCE [LARGE SCALE GENOMIC DNA]</scope>
    <source>
        <strain evidence="8 9">DSM 102940</strain>
    </source>
</reference>
<gene>
    <name evidence="8" type="ORF">EV214_1259</name>
</gene>
<evidence type="ECO:0000256" key="1">
    <source>
        <dbReference type="ARBA" id="ARBA00009913"/>
    </source>
</evidence>
<dbReference type="InterPro" id="IPR006119">
    <property type="entry name" value="Resolv_N"/>
</dbReference>
<evidence type="ECO:0000256" key="2">
    <source>
        <dbReference type="ARBA" id="ARBA00022908"/>
    </source>
</evidence>
<keyword evidence="4" id="KW-0233">DNA recombination</keyword>
<dbReference type="SUPFAM" id="SSF53041">
    <property type="entry name" value="Resolvase-like"/>
    <property type="match status" value="1"/>
</dbReference>
<dbReference type="Pfam" id="PF00239">
    <property type="entry name" value="Resolvase"/>
    <property type="match status" value="1"/>
</dbReference>
<dbReference type="PANTHER" id="PTHR30461:SF2">
    <property type="entry name" value="SERINE RECOMBINASE PINE-RELATED"/>
    <property type="match status" value="1"/>
</dbReference>
<dbReference type="Gene3D" id="1.10.10.60">
    <property type="entry name" value="Homeodomain-like"/>
    <property type="match status" value="1"/>
</dbReference>
<dbReference type="CDD" id="cd03768">
    <property type="entry name" value="SR_ResInv"/>
    <property type="match status" value="1"/>
</dbReference>
<keyword evidence="3" id="KW-0238">DNA-binding</keyword>
<dbReference type="AlphaFoldDB" id="A0A4R2KJ67"/>
<comment type="caution">
    <text evidence="8">The sequence shown here is derived from an EMBL/GenBank/DDBJ whole genome shotgun (WGS) entry which is preliminary data.</text>
</comment>
<name>A0A4R2KJ67_9FIRM</name>
<dbReference type="GO" id="GO:0000150">
    <property type="term" value="F:DNA strand exchange activity"/>
    <property type="evidence" value="ECO:0007669"/>
    <property type="project" value="InterPro"/>
</dbReference>
<evidence type="ECO:0000313" key="8">
    <source>
        <dbReference type="EMBL" id="TCO70639.1"/>
    </source>
</evidence>
<comment type="similarity">
    <text evidence="1">Belongs to the site-specific recombinase resolvase family.</text>
</comment>
<feature type="domain" description="Resolvase/invertase-type recombinase catalytic" evidence="7">
    <location>
        <begin position="1"/>
        <end position="134"/>
    </location>
</feature>
<dbReference type="PROSITE" id="PS51736">
    <property type="entry name" value="RECOMBINASES_3"/>
    <property type="match status" value="1"/>
</dbReference>
<evidence type="ECO:0000259" key="7">
    <source>
        <dbReference type="PROSITE" id="PS51736"/>
    </source>
</evidence>
<dbReference type="Gene3D" id="3.40.50.1390">
    <property type="entry name" value="Resolvase, N-terminal catalytic domain"/>
    <property type="match status" value="1"/>
</dbReference>
<accession>A0A4R2KJ67</accession>
<dbReference type="SMART" id="SM00857">
    <property type="entry name" value="Resolvase"/>
    <property type="match status" value="1"/>
</dbReference>
<dbReference type="CDD" id="cd00569">
    <property type="entry name" value="HTH_Hin_like"/>
    <property type="match status" value="1"/>
</dbReference>
<dbReference type="InterPro" id="IPR006118">
    <property type="entry name" value="Recombinase_CS"/>
</dbReference>
<dbReference type="InterPro" id="IPR006120">
    <property type="entry name" value="Resolvase_HTH_dom"/>
</dbReference>
<evidence type="ECO:0000256" key="3">
    <source>
        <dbReference type="ARBA" id="ARBA00023125"/>
    </source>
</evidence>
<dbReference type="InterPro" id="IPR009057">
    <property type="entry name" value="Homeodomain-like_sf"/>
</dbReference>
<keyword evidence="9" id="KW-1185">Reference proteome</keyword>
<dbReference type="RefSeq" id="WP_132246952.1">
    <property type="nucleotide sequence ID" value="NZ_SLWV01000025.1"/>
</dbReference>